<name>A0A7W9TTM0_9BURK</name>
<dbReference type="Proteomes" id="UP000571554">
    <property type="component" value="Unassembled WGS sequence"/>
</dbReference>
<dbReference type="AlphaFoldDB" id="A0A7W9TTM0"/>
<proteinExistence type="predicted"/>
<evidence type="ECO:0000256" key="1">
    <source>
        <dbReference type="SAM" id="MobiDB-lite"/>
    </source>
</evidence>
<feature type="region of interest" description="Disordered" evidence="1">
    <location>
        <begin position="68"/>
        <end position="88"/>
    </location>
</feature>
<accession>A0A7W9TTM0</accession>
<keyword evidence="3" id="KW-1185">Reference proteome</keyword>
<gene>
    <name evidence="2" type="ORF">F4827_001063</name>
</gene>
<sequence length="88" mass="10771">MDEFERLQAAIAEHKRRWKEKYGWYDVPREYPTMEEEMRRERELKEIRATNAYIRKHIRSAPDAYDSKNDDWSLLNQNPTSVDRCAHK</sequence>
<reference evidence="2 3" key="1">
    <citation type="submission" date="2020-08" db="EMBL/GenBank/DDBJ databases">
        <title>Above-ground endophytic microbial communities from plants in different locations in the United States.</title>
        <authorList>
            <person name="Frank C."/>
        </authorList>
    </citation>
    <scope>NUCLEOTIDE SEQUENCE [LARGE SCALE GENOMIC DNA]</scope>
    <source>
        <strain evidence="2 3">WP4_2_2</strain>
    </source>
</reference>
<protein>
    <submittedName>
        <fullName evidence="2">Uncharacterized protein</fullName>
    </submittedName>
</protein>
<evidence type="ECO:0000313" key="3">
    <source>
        <dbReference type="Proteomes" id="UP000571554"/>
    </source>
</evidence>
<organism evidence="2 3">
    <name type="scientific">Paraburkholderia bannensis</name>
    <dbReference type="NCBI Taxonomy" id="765414"/>
    <lineage>
        <taxon>Bacteria</taxon>
        <taxon>Pseudomonadati</taxon>
        <taxon>Pseudomonadota</taxon>
        <taxon>Betaproteobacteria</taxon>
        <taxon>Burkholderiales</taxon>
        <taxon>Burkholderiaceae</taxon>
        <taxon>Paraburkholderia</taxon>
    </lineage>
</organism>
<evidence type="ECO:0000313" key="2">
    <source>
        <dbReference type="EMBL" id="MBB6101237.1"/>
    </source>
</evidence>
<comment type="caution">
    <text evidence="2">The sequence shown here is derived from an EMBL/GenBank/DDBJ whole genome shotgun (WGS) entry which is preliminary data.</text>
</comment>
<dbReference type="EMBL" id="JACHBW010000002">
    <property type="protein sequence ID" value="MBB6101237.1"/>
    <property type="molecule type" value="Genomic_DNA"/>
</dbReference>
<dbReference type="RefSeq" id="WP_183722482.1">
    <property type="nucleotide sequence ID" value="NZ_JACHBW010000002.1"/>
</dbReference>